<accession>A0ABR6WZA6</accession>
<evidence type="ECO:0000313" key="7">
    <source>
        <dbReference type="Proteomes" id="UP000603234"/>
    </source>
</evidence>
<dbReference type="Pfam" id="PF19567">
    <property type="entry name" value="CpsB_CapC"/>
    <property type="match status" value="1"/>
</dbReference>
<gene>
    <name evidence="6" type="ORF">GH808_14715</name>
</gene>
<evidence type="ECO:0000256" key="1">
    <source>
        <dbReference type="ARBA" id="ARBA00005750"/>
    </source>
</evidence>
<sequence length="250" mass="28876">MIDTHIHLIPGVDDGAKDLAEAARMLAFASNEGVNEMILTPHFNSTLYRDKNVEKAFRLIKDYIASRKLEMKIHLGNEIYLNEEDYACIKNGQAHTMGDSRYLLLELPFFHFYPFHEMMIQELQCSEYKIVLAHAERYAVFEKKPEKLRELVKNGVYMQMTSGYIMDKKTRKKALKWVEDGLVHMVASDGHDVEGRPPVMKMAFEIVAGTFGNPCAERLFNDNPGLLIEDRELMAAPIKKAKRFAWPKRY</sequence>
<keyword evidence="7" id="KW-1185">Reference proteome</keyword>
<evidence type="ECO:0000256" key="4">
    <source>
        <dbReference type="ARBA" id="ARBA00022912"/>
    </source>
</evidence>
<dbReference type="Gene3D" id="3.20.20.140">
    <property type="entry name" value="Metal-dependent hydrolases"/>
    <property type="match status" value="1"/>
</dbReference>
<dbReference type="EC" id="3.1.3.48" evidence="2"/>
<evidence type="ECO:0000256" key="5">
    <source>
        <dbReference type="ARBA" id="ARBA00051722"/>
    </source>
</evidence>
<dbReference type="PIRSF" id="PIRSF016557">
    <property type="entry name" value="Caps_synth_CpsB"/>
    <property type="match status" value="1"/>
</dbReference>
<dbReference type="InterPro" id="IPR016667">
    <property type="entry name" value="Caps_polysacc_synth_CpsB/CapC"/>
</dbReference>
<evidence type="ECO:0000313" key="6">
    <source>
        <dbReference type="EMBL" id="MBC3805660.1"/>
    </source>
</evidence>
<protein>
    <recommendedName>
        <fullName evidence="2">protein-tyrosine-phosphatase</fullName>
        <ecNumber evidence="2">3.1.3.48</ecNumber>
    </recommendedName>
</protein>
<reference evidence="6 7" key="1">
    <citation type="journal article" date="2020" name="mSystems">
        <title>Defining Genomic and Predicted Metabolic Features of the Acetobacterium Genus.</title>
        <authorList>
            <person name="Ross D.E."/>
            <person name="Marshall C.W."/>
            <person name="Gulliver D."/>
            <person name="May H.D."/>
            <person name="Norman R.S."/>
        </authorList>
    </citation>
    <scope>NUCLEOTIDE SEQUENCE [LARGE SCALE GENOMIC DNA]</scope>
    <source>
        <strain evidence="6 7">DSM 8238</strain>
    </source>
</reference>
<comment type="catalytic activity">
    <reaction evidence="5">
        <text>O-phospho-L-tyrosyl-[protein] + H2O = L-tyrosyl-[protein] + phosphate</text>
        <dbReference type="Rhea" id="RHEA:10684"/>
        <dbReference type="Rhea" id="RHEA-COMP:10136"/>
        <dbReference type="Rhea" id="RHEA-COMP:20101"/>
        <dbReference type="ChEBI" id="CHEBI:15377"/>
        <dbReference type="ChEBI" id="CHEBI:43474"/>
        <dbReference type="ChEBI" id="CHEBI:46858"/>
        <dbReference type="ChEBI" id="CHEBI:61978"/>
        <dbReference type="EC" id="3.1.3.48"/>
    </reaction>
</comment>
<dbReference type="PANTHER" id="PTHR39181">
    <property type="entry name" value="TYROSINE-PROTEIN PHOSPHATASE YWQE"/>
    <property type="match status" value="1"/>
</dbReference>
<proteinExistence type="inferred from homology"/>
<comment type="similarity">
    <text evidence="1">Belongs to the metallo-dependent hydrolases superfamily. CpsB/CapC family.</text>
</comment>
<dbReference type="SUPFAM" id="SSF89550">
    <property type="entry name" value="PHP domain-like"/>
    <property type="match status" value="1"/>
</dbReference>
<evidence type="ECO:0000256" key="3">
    <source>
        <dbReference type="ARBA" id="ARBA00022801"/>
    </source>
</evidence>
<dbReference type="Proteomes" id="UP000603234">
    <property type="component" value="Unassembled WGS sequence"/>
</dbReference>
<comment type="caution">
    <text evidence="6">The sequence shown here is derived from an EMBL/GenBank/DDBJ whole genome shotgun (WGS) entry which is preliminary data.</text>
</comment>
<dbReference type="PANTHER" id="PTHR39181:SF1">
    <property type="entry name" value="TYROSINE-PROTEIN PHOSPHATASE YWQE"/>
    <property type="match status" value="1"/>
</dbReference>
<dbReference type="EMBL" id="WJBC01000045">
    <property type="protein sequence ID" value="MBC3805660.1"/>
    <property type="molecule type" value="Genomic_DNA"/>
</dbReference>
<dbReference type="RefSeq" id="WP_186843548.1">
    <property type="nucleotide sequence ID" value="NZ_WJBC01000045.1"/>
</dbReference>
<evidence type="ECO:0000256" key="2">
    <source>
        <dbReference type="ARBA" id="ARBA00013064"/>
    </source>
</evidence>
<name>A0ABR6WZA6_9FIRM</name>
<organism evidence="6 7">
    <name type="scientific">Acetobacterium fimetarium</name>
    <dbReference type="NCBI Taxonomy" id="52691"/>
    <lineage>
        <taxon>Bacteria</taxon>
        <taxon>Bacillati</taxon>
        <taxon>Bacillota</taxon>
        <taxon>Clostridia</taxon>
        <taxon>Eubacteriales</taxon>
        <taxon>Eubacteriaceae</taxon>
        <taxon>Acetobacterium</taxon>
    </lineage>
</organism>
<keyword evidence="4" id="KW-0904">Protein phosphatase</keyword>
<dbReference type="InterPro" id="IPR016195">
    <property type="entry name" value="Pol/histidinol_Pase-like"/>
</dbReference>
<keyword evidence="3" id="KW-0378">Hydrolase</keyword>